<feature type="transmembrane region" description="Helical" evidence="1">
    <location>
        <begin position="40"/>
        <end position="62"/>
    </location>
</feature>
<keyword evidence="1" id="KW-0812">Transmembrane</keyword>
<proteinExistence type="predicted"/>
<keyword evidence="1" id="KW-0472">Membrane</keyword>
<keyword evidence="3" id="KW-1185">Reference proteome</keyword>
<gene>
    <name evidence="2" type="ORF">HHH54_00180</name>
</gene>
<name>A0ABS0T5J1_9STAP</name>
<feature type="transmembrane region" description="Helical" evidence="1">
    <location>
        <begin position="12"/>
        <end position="34"/>
    </location>
</feature>
<evidence type="ECO:0000313" key="3">
    <source>
        <dbReference type="Proteomes" id="UP000751852"/>
    </source>
</evidence>
<evidence type="ECO:0000256" key="1">
    <source>
        <dbReference type="SAM" id="Phobius"/>
    </source>
</evidence>
<comment type="caution">
    <text evidence="2">The sequence shown here is derived from an EMBL/GenBank/DDBJ whole genome shotgun (WGS) entry which is preliminary data.</text>
</comment>
<keyword evidence="1" id="KW-1133">Transmembrane helix</keyword>
<accession>A0ABS0T5J1</accession>
<evidence type="ECO:0000313" key="2">
    <source>
        <dbReference type="EMBL" id="MBI5974009.1"/>
    </source>
</evidence>
<sequence>MNELERKKRSRFGRNLIAIPYIIFGIVIALTFIFMPIPVVLVTFFAIFTAYNVIIMFVAFLLKYGRITLYLLIMSLCMAGALALLIYMMFKF</sequence>
<feature type="transmembrane region" description="Helical" evidence="1">
    <location>
        <begin position="69"/>
        <end position="90"/>
    </location>
</feature>
<reference evidence="2 3" key="1">
    <citation type="submission" date="2020-04" db="EMBL/GenBank/DDBJ databases">
        <title>Staphylococcus species from domestic dog.</title>
        <authorList>
            <person name="Paterson G.K."/>
        </authorList>
    </citation>
    <scope>NUCLEOTIDE SEQUENCE [LARGE SCALE GENOMIC DNA]</scope>
    <source>
        <strain evidence="2 3">H16/1A</strain>
    </source>
</reference>
<dbReference type="Proteomes" id="UP000751852">
    <property type="component" value="Unassembled WGS sequence"/>
</dbReference>
<organism evidence="2 3">
    <name type="scientific">Staphylococcus canis</name>
    <dbReference type="NCBI Taxonomy" id="2724942"/>
    <lineage>
        <taxon>Bacteria</taxon>
        <taxon>Bacillati</taxon>
        <taxon>Bacillota</taxon>
        <taxon>Bacilli</taxon>
        <taxon>Bacillales</taxon>
        <taxon>Staphylococcaceae</taxon>
        <taxon>Staphylococcus</taxon>
    </lineage>
</organism>
<dbReference type="EMBL" id="JABANU010000001">
    <property type="protein sequence ID" value="MBI5974009.1"/>
    <property type="molecule type" value="Genomic_DNA"/>
</dbReference>
<dbReference type="RefSeq" id="WP_198616802.1">
    <property type="nucleotide sequence ID" value="NZ_JABANU010000001.1"/>
</dbReference>
<protein>
    <submittedName>
        <fullName evidence="2">Uncharacterized protein</fullName>
    </submittedName>
</protein>